<evidence type="ECO:0000259" key="7">
    <source>
        <dbReference type="Pfam" id="PF04118"/>
    </source>
</evidence>
<feature type="domain" description="DOP1-like C-terminal" evidence="9">
    <location>
        <begin position="1222"/>
        <end position="1669"/>
    </location>
</feature>
<dbReference type="Pfam" id="PF24598">
    <property type="entry name" value="DOP1_C"/>
    <property type="match status" value="1"/>
</dbReference>
<dbReference type="GO" id="GO:0005768">
    <property type="term" value="C:endosome"/>
    <property type="evidence" value="ECO:0007669"/>
    <property type="project" value="TreeGrafter"/>
</dbReference>
<dbReference type="GO" id="GO:0005802">
    <property type="term" value="C:trans-Golgi network"/>
    <property type="evidence" value="ECO:0007669"/>
    <property type="project" value="TreeGrafter"/>
</dbReference>
<dbReference type="OMA" id="GLETCIA"/>
<feature type="domain" description="DOP1-like middle TPR" evidence="8">
    <location>
        <begin position="342"/>
        <end position="531"/>
    </location>
</feature>
<keyword evidence="11" id="KW-1185">Reference proteome</keyword>
<dbReference type="InterPro" id="IPR056458">
    <property type="entry name" value="TPR_DOP1_M"/>
</dbReference>
<protein>
    <submittedName>
        <fullName evidence="10">Piso0_000260 protein</fullName>
    </submittedName>
</protein>
<evidence type="ECO:0000256" key="5">
    <source>
        <dbReference type="ARBA" id="ARBA00023136"/>
    </source>
</evidence>
<evidence type="ECO:0000256" key="6">
    <source>
        <dbReference type="ARBA" id="ARBA00046326"/>
    </source>
</evidence>
<dbReference type="EMBL" id="FO082059">
    <property type="protein sequence ID" value="CCE72670.1"/>
    <property type="molecule type" value="Genomic_DNA"/>
</dbReference>
<dbReference type="FunCoup" id="G8YUY7">
    <property type="interactions" value="208"/>
</dbReference>
<dbReference type="Pfam" id="PF04118">
    <property type="entry name" value="Dopey_N"/>
    <property type="match status" value="1"/>
</dbReference>
<proteinExistence type="inferred from homology"/>
<gene>
    <name evidence="10" type="primary">Piso0_000260</name>
    <name evidence="10" type="ORF">GNLVRS01_PISO0A05434g</name>
</gene>
<dbReference type="GO" id="GO:0015031">
    <property type="term" value="P:protein transport"/>
    <property type="evidence" value="ECO:0007669"/>
    <property type="project" value="UniProtKB-KW"/>
</dbReference>
<dbReference type="HOGENOM" id="CLU_001197_1_0_1"/>
<keyword evidence="5" id="KW-0472">Membrane</keyword>
<dbReference type="Pfam" id="PF24597">
    <property type="entry name" value="TPR_DOP1_M"/>
    <property type="match status" value="1"/>
</dbReference>
<dbReference type="OrthoDB" id="297643at2759"/>
<dbReference type="Proteomes" id="UP000005222">
    <property type="component" value="Chromosome A"/>
</dbReference>
<accession>G8YUY7</accession>
<dbReference type="InterPro" id="IPR040314">
    <property type="entry name" value="DOP1"/>
</dbReference>
<dbReference type="PANTHER" id="PTHR14042:SF24">
    <property type="entry name" value="PROTEIN DOPEY-1 HOMOLOG"/>
    <property type="match status" value="1"/>
</dbReference>
<evidence type="ECO:0000313" key="11">
    <source>
        <dbReference type="Proteomes" id="UP000005222"/>
    </source>
</evidence>
<comment type="similarity">
    <text evidence="6">Belongs to the DOP1 family.</text>
</comment>
<keyword evidence="4" id="KW-0333">Golgi apparatus</keyword>
<feature type="domain" description="DOP1 N-terminal" evidence="7">
    <location>
        <begin position="11"/>
        <end position="325"/>
    </location>
</feature>
<evidence type="ECO:0000256" key="2">
    <source>
        <dbReference type="ARBA" id="ARBA00022448"/>
    </source>
</evidence>
<name>G8YUY7_PICSO</name>
<dbReference type="GO" id="GO:0006895">
    <property type="term" value="P:Golgi to endosome transport"/>
    <property type="evidence" value="ECO:0007669"/>
    <property type="project" value="InterPro"/>
</dbReference>
<evidence type="ECO:0000256" key="3">
    <source>
        <dbReference type="ARBA" id="ARBA00022927"/>
    </source>
</evidence>
<dbReference type="GO" id="GO:0005829">
    <property type="term" value="C:cytosol"/>
    <property type="evidence" value="ECO:0007669"/>
    <property type="project" value="GOC"/>
</dbReference>
<evidence type="ECO:0000256" key="1">
    <source>
        <dbReference type="ARBA" id="ARBA00004395"/>
    </source>
</evidence>
<dbReference type="PANTHER" id="PTHR14042">
    <property type="entry name" value="DOPEY-RELATED"/>
    <property type="match status" value="1"/>
</dbReference>
<evidence type="ECO:0000256" key="4">
    <source>
        <dbReference type="ARBA" id="ARBA00023034"/>
    </source>
</evidence>
<keyword evidence="2" id="KW-0813">Transport</keyword>
<reference evidence="10 11" key="1">
    <citation type="journal article" date="2012" name="G3 (Bethesda)">
        <title>Pichia sorbitophila, an interspecies yeast hybrid reveals early steps of genome resolution following polyploidization.</title>
        <authorList>
            <person name="Leh Louis V."/>
            <person name="Despons L."/>
            <person name="Friedrich A."/>
            <person name="Martin T."/>
            <person name="Durrens P."/>
            <person name="Casaregola S."/>
            <person name="Neuveglise C."/>
            <person name="Fairhead C."/>
            <person name="Marck C."/>
            <person name="Cruz J.A."/>
            <person name="Straub M.L."/>
            <person name="Kugler V."/>
            <person name="Sacerdot C."/>
            <person name="Uzunov Z."/>
            <person name="Thierry A."/>
            <person name="Weiss S."/>
            <person name="Bleykasten C."/>
            <person name="De Montigny J."/>
            <person name="Jacques N."/>
            <person name="Jung P."/>
            <person name="Lemaire M."/>
            <person name="Mallet S."/>
            <person name="Morel G."/>
            <person name="Richard G.F."/>
            <person name="Sarkar A."/>
            <person name="Savel G."/>
            <person name="Schacherer J."/>
            <person name="Seret M.L."/>
            <person name="Talla E."/>
            <person name="Samson G."/>
            <person name="Jubin C."/>
            <person name="Poulain J."/>
            <person name="Vacherie B."/>
            <person name="Barbe V."/>
            <person name="Pelletier E."/>
            <person name="Sherman D.J."/>
            <person name="Westhof E."/>
            <person name="Weissenbach J."/>
            <person name="Baret P.V."/>
            <person name="Wincker P."/>
            <person name="Gaillardin C."/>
            <person name="Dujon B."/>
            <person name="Souciet J.L."/>
        </authorList>
    </citation>
    <scope>NUCLEOTIDE SEQUENCE [LARGE SCALE GENOMIC DNA]</scope>
    <source>
        <strain evidence="11">ATCC MYA-4447 / BCRC 22081 / CBS 7064 / NBRC 10061 / NRRL Y-12695</strain>
    </source>
</reference>
<dbReference type="STRING" id="559304.G8YUY7"/>
<comment type="subcellular location">
    <subcellularLocation>
        <location evidence="1">Golgi apparatus membrane</location>
        <topology evidence="1">Peripheral membrane protein</topology>
    </subcellularLocation>
</comment>
<evidence type="ECO:0000259" key="9">
    <source>
        <dbReference type="Pfam" id="PF24598"/>
    </source>
</evidence>
<evidence type="ECO:0000259" key="8">
    <source>
        <dbReference type="Pfam" id="PF24597"/>
    </source>
</evidence>
<organism evidence="10 11">
    <name type="scientific">Pichia sorbitophila (strain ATCC MYA-4447 / BCRC 22081 / CBS 7064 / NBRC 10061 / NRRL Y-12695)</name>
    <name type="common">Hybrid yeast</name>
    <dbReference type="NCBI Taxonomy" id="559304"/>
    <lineage>
        <taxon>Eukaryota</taxon>
        <taxon>Fungi</taxon>
        <taxon>Dikarya</taxon>
        <taxon>Ascomycota</taxon>
        <taxon>Saccharomycotina</taxon>
        <taxon>Pichiomycetes</taxon>
        <taxon>Debaryomycetaceae</taxon>
        <taxon>Millerozyma</taxon>
    </lineage>
</organism>
<evidence type="ECO:0000313" key="10">
    <source>
        <dbReference type="EMBL" id="CCE72670.1"/>
    </source>
</evidence>
<dbReference type="InParanoid" id="G8YUY7"/>
<sequence>MRKGGASQFSTKDKKYTQQIEKALSTFDLVHEWADYIAFLSRLSKALQLSNDSSSANTIGSNVLPKSVATKLSLCLSPKLPNGVHSKTLDIYESILKVLTPDGLSNELHIWLPGLLPVLSFCSIQIKPQITRIYRELLLEKIDPKSLKSVTKALLLSLFAGLDDEASEFFNETLDLIDLLKTKLKNDSFFWQSVFLCIINNPEKRLGSLNWCTRRLPIFQSIKVGDTSKISDEAMACLTPESGLLVRAFIASLQTSTSFNSASDIIVIRGFFDLLLSHLPLGSDILNTVISKKDKELLIFESTKVTLRKDMSLNRRLWSWLLGPELETISSEESQDSYRVQYFGRFGLEPLVSLLLKSLQGDSTHTEKVDAVKISTSLIMDRWELSKLIAPRVFLPILESCYAVNSRGLDEQYHKDLLKSSQAFFNVVEASNIWHELIKLVINGNENEQNLKFFGYVLSNFDFNGDEMLQLHTPLAILTLLQNKSVVSNDWMFCLKTLMSLAPPNTFFISSKTKGPNKDGGSLIKEIKKFYSELASGKEIDFPLKSAEVSYLVISNFEEVMLNNLYVPRLSLEFSTLFCEQLMSIPCEDIQLPIHSSELKQKLLNIPIINDSSTEEERQTNLLLSFSGATILNGVSSSFSATEKAVLLSRILSNFWVSLTSHNPANYQIETVKWIFDLQVSCSTFQISAGISKLLINADVDESIKAFSTLWTHSASSKDSPAILERPLQLILDKLLEGKNKQNLRLAYFLQHILSSGTSNRFLMLLTSPLLSFPFINGKSGIVGKDDDINSFHYYLELVHKILSCSDKRLKDAFANELAVIDNGDKLDAVIANGWDISSYKSLLICTVDKYLSLKLAPDVLGDKQLLLQNYYCISSCLDLTKIIFTGNEVDFPEKFLSIINNCSYYLDLQQQNEYEIELTQCSFLVCILHHLNTYSSLSLNTTWLHVEDDENTPFLVRFIVKGISKSRSPFLLDTWVRLLVKSLYLFNESVFSVLFTFNDSLIQKIDDIFSKTKQNKFEDNLSDVESSISILLTGLEDLMSICHSYLITSKVKADTDKQTSSSIDTSFLGNVLQGIFQLESPDYRTLEQNKLYSVLLSFQDAVRVSFRIWTWADTKGYMTELDFASVRSIEFVANKLKFKSKKLLDSLIEIERGEVIETIMDFDDDTTRRAKLLHILDGGRSQITIPYILNSITSRSHSVMSKEDKRSTLTSSLTSKKICEFLITYLDASDTDSILDIWNSIVQFFKEVISHSSQFKNELPYLLKVLEALSLKIDVQRHHEQKKNKKDIAELFVKTLQTSLSTKAIITPDDTISNEEVSEAKEQENEEEKADETSMYFESILMHLEEILNDSDKVTTCVNSMITHLISSKLKSKKVGEIPTSTLKLIQAIGKYQPVKNWKSIVSEIFADSSFFDMPAYKLEYWKTTISIWIKSDEERLREFINKVTPSTSSSGNIFLWNDSSEILTNVLALRQISFCVIVSPKDTFVPYLEDLFTRVSYALDSSCPIAYRVEVLKLIRVITLKFSELQLLPYWTIIIQELSDIFEEVSYKNAKELSSLSRNELDLLLGACKVLDQLLILRYDEFNLHDWLFVSSNSDIVEKGIKESLIATIDRIAIKIDYTPTKDPLINLHQSGSAILPLLCGVKSAYSVTSLRLFFNSLSLINYERTFNLHSVDETKCIEDIINDLVT</sequence>
<dbReference type="eggNOG" id="KOG3613">
    <property type="taxonomic scope" value="Eukaryota"/>
</dbReference>
<keyword evidence="3" id="KW-0653">Protein transport</keyword>
<dbReference type="InterPro" id="IPR007249">
    <property type="entry name" value="DOP1_N"/>
</dbReference>
<dbReference type="InterPro" id="IPR056457">
    <property type="entry name" value="DOP1_C"/>
</dbReference>
<dbReference type="GO" id="GO:0000139">
    <property type="term" value="C:Golgi membrane"/>
    <property type="evidence" value="ECO:0007669"/>
    <property type="project" value="UniProtKB-SubCell"/>
</dbReference>